<dbReference type="KEGG" id="pace:A6070_12635"/>
<comment type="subcellular location">
    <subcellularLocation>
        <location evidence="1">Cytoplasm</location>
    </subcellularLocation>
</comment>
<dbReference type="STRING" id="29542.A6070_12635"/>
<evidence type="ECO:0000256" key="5">
    <source>
        <dbReference type="ARBA" id="ARBA00023054"/>
    </source>
</evidence>
<evidence type="ECO:0000256" key="4">
    <source>
        <dbReference type="ARBA" id="ARBA00022618"/>
    </source>
</evidence>
<evidence type="ECO:0000313" key="8">
    <source>
        <dbReference type="EMBL" id="APG24290.1"/>
    </source>
</evidence>
<dbReference type="PANTHER" id="PTHR35794">
    <property type="entry name" value="CELL DIVISION PROTEIN DIVIVA"/>
    <property type="match status" value="1"/>
</dbReference>
<reference evidence="8 9" key="1">
    <citation type="journal article" date="2017" name="Genome Announc.">
        <title>Complete Genome Sequences of Two Acetylene-Fermenting Pelobacter acetylenicus Strains.</title>
        <authorList>
            <person name="Sutton J.M."/>
            <person name="Baesman S.M."/>
            <person name="Fierst J.L."/>
            <person name="Poret-Peterson A.T."/>
            <person name="Oremland R.S."/>
            <person name="Dunlap D.S."/>
            <person name="Akob D.M."/>
        </authorList>
    </citation>
    <scope>NUCLEOTIDE SEQUENCE [LARGE SCALE GENOMIC DNA]</scope>
    <source>
        <strain evidence="8 9">DSM 3247</strain>
    </source>
</reference>
<gene>
    <name evidence="8" type="ORF">A7E75_04000</name>
</gene>
<feature type="coiled-coil region" evidence="7">
    <location>
        <begin position="29"/>
        <end position="70"/>
    </location>
</feature>
<dbReference type="InterPro" id="IPR019933">
    <property type="entry name" value="DivIVA_domain"/>
</dbReference>
<comment type="similarity">
    <text evidence="2">Belongs to the DivIVA family.</text>
</comment>
<dbReference type="NCBIfam" id="TIGR03544">
    <property type="entry name" value="DivI1A_domain"/>
    <property type="match status" value="1"/>
</dbReference>
<organism evidence="8 9">
    <name type="scientific">Syntrophotalea acetylenica</name>
    <name type="common">Pelobacter acetylenicus</name>
    <dbReference type="NCBI Taxonomy" id="29542"/>
    <lineage>
        <taxon>Bacteria</taxon>
        <taxon>Pseudomonadati</taxon>
        <taxon>Thermodesulfobacteriota</taxon>
        <taxon>Desulfuromonadia</taxon>
        <taxon>Desulfuromonadales</taxon>
        <taxon>Syntrophotaleaceae</taxon>
        <taxon>Syntrophotalea</taxon>
    </lineage>
</organism>
<evidence type="ECO:0000256" key="2">
    <source>
        <dbReference type="ARBA" id="ARBA00009008"/>
    </source>
</evidence>
<protein>
    <submittedName>
        <fullName evidence="8">Cell division protein DivIVA</fullName>
    </submittedName>
</protein>
<dbReference type="RefSeq" id="WP_072286130.1">
    <property type="nucleotide sequence ID" value="NZ_CP015455.1"/>
</dbReference>
<accession>A0A1L3GEB5</accession>
<evidence type="ECO:0000313" key="9">
    <source>
        <dbReference type="Proteomes" id="UP000182264"/>
    </source>
</evidence>
<evidence type="ECO:0000256" key="7">
    <source>
        <dbReference type="SAM" id="Coils"/>
    </source>
</evidence>
<keyword evidence="3" id="KW-0963">Cytoplasm</keyword>
<proteinExistence type="inferred from homology"/>
<evidence type="ECO:0000256" key="3">
    <source>
        <dbReference type="ARBA" id="ARBA00022490"/>
    </source>
</evidence>
<dbReference type="EMBL" id="CP015518">
    <property type="protein sequence ID" value="APG24290.1"/>
    <property type="molecule type" value="Genomic_DNA"/>
</dbReference>
<keyword evidence="5 7" id="KW-0175">Coiled coil</keyword>
<keyword evidence="9" id="KW-1185">Reference proteome</keyword>
<evidence type="ECO:0000256" key="1">
    <source>
        <dbReference type="ARBA" id="ARBA00004496"/>
    </source>
</evidence>
<dbReference type="Gene3D" id="6.10.250.660">
    <property type="match status" value="1"/>
</dbReference>
<dbReference type="AlphaFoldDB" id="A0A1L3GEB5"/>
<name>A0A1L3GEB5_SYNAC</name>
<dbReference type="PANTHER" id="PTHR35794:SF2">
    <property type="entry name" value="CELL DIVISION PROTEIN DIVIVA"/>
    <property type="match status" value="1"/>
</dbReference>
<dbReference type="InterPro" id="IPR007793">
    <property type="entry name" value="DivIVA_fam"/>
</dbReference>
<dbReference type="GO" id="GO:0051301">
    <property type="term" value="P:cell division"/>
    <property type="evidence" value="ECO:0007669"/>
    <property type="project" value="UniProtKB-KW"/>
</dbReference>
<dbReference type="OrthoDB" id="5198800at2"/>
<dbReference type="GO" id="GO:0005737">
    <property type="term" value="C:cytoplasm"/>
    <property type="evidence" value="ECO:0007669"/>
    <property type="project" value="UniProtKB-SubCell"/>
</dbReference>
<dbReference type="Proteomes" id="UP000182264">
    <property type="component" value="Chromosome"/>
</dbReference>
<keyword evidence="6" id="KW-0131">Cell cycle</keyword>
<evidence type="ECO:0000256" key="6">
    <source>
        <dbReference type="ARBA" id="ARBA00023306"/>
    </source>
</evidence>
<keyword evidence="4 8" id="KW-0132">Cell division</keyword>
<dbReference type="Pfam" id="PF05103">
    <property type="entry name" value="DivIVA"/>
    <property type="match status" value="1"/>
</dbReference>
<sequence length="181" mass="20997">MTITPIDIQQHRFKTRTFGYDKAGVDRFLEQVADELERYALEVQKLKEDLARTRSALDEMREREATLKETLLTTQRMTDELKANARREADILIADAQLQGEKILQEARGRQLDLATEIQELRRQKVSFESGLRAVVESHLRLLEMNALPAREKGRFQPVLMEILEDETSARRPFGDDKDGR</sequence>